<organism evidence="3 4">
    <name type="scientific">Blastococcus haudaquaticus</name>
    <dbReference type="NCBI Taxonomy" id="1938745"/>
    <lineage>
        <taxon>Bacteria</taxon>
        <taxon>Bacillati</taxon>
        <taxon>Actinomycetota</taxon>
        <taxon>Actinomycetes</taxon>
        <taxon>Geodermatophilales</taxon>
        <taxon>Geodermatophilaceae</taxon>
        <taxon>Blastococcus</taxon>
    </lineage>
</organism>
<feature type="transmembrane region" description="Helical" evidence="2">
    <location>
        <begin position="107"/>
        <end position="128"/>
    </location>
</feature>
<feature type="transmembrane region" description="Helical" evidence="2">
    <location>
        <begin position="208"/>
        <end position="226"/>
    </location>
</feature>
<dbReference type="AlphaFoldDB" id="A0A286H756"/>
<dbReference type="RefSeq" id="WP_097185942.1">
    <property type="nucleotide sequence ID" value="NZ_OCNK01000007.1"/>
</dbReference>
<feature type="region of interest" description="Disordered" evidence="1">
    <location>
        <begin position="1"/>
        <end position="22"/>
    </location>
</feature>
<sequence>MTATNEQTNEQTTEPATSAATDLKPQTRFRRIGGALSLLGAGTLTCVSLLMIPYQNETHAEYLQTGVDHKSNILWAAVVLHFGYLLLVPAAFTLVRLARRGAPRTSLAALLLAGLGSGLSGIIVVDFYDVALANSLPADQALEIWNLAGSYGQGAIIAATSVFGIALGINLAVYAAWRARAIPVYPLVLNVVGWVVFTLFSGDPWLPSIGTGLVAIGLGWAGVVVLRMRDDVWARL</sequence>
<name>A0A286H756_9ACTN</name>
<feature type="transmembrane region" description="Helical" evidence="2">
    <location>
        <begin position="184"/>
        <end position="202"/>
    </location>
</feature>
<dbReference type="Proteomes" id="UP000219482">
    <property type="component" value="Unassembled WGS sequence"/>
</dbReference>
<dbReference type="EMBL" id="OCNK01000007">
    <property type="protein sequence ID" value="SOE03598.1"/>
    <property type="molecule type" value="Genomic_DNA"/>
</dbReference>
<evidence type="ECO:0000256" key="2">
    <source>
        <dbReference type="SAM" id="Phobius"/>
    </source>
</evidence>
<evidence type="ECO:0000313" key="4">
    <source>
        <dbReference type="Proteomes" id="UP000219482"/>
    </source>
</evidence>
<keyword evidence="4" id="KW-1185">Reference proteome</keyword>
<feature type="compositionally biased region" description="Low complexity" evidence="1">
    <location>
        <begin position="1"/>
        <end position="17"/>
    </location>
</feature>
<keyword evidence="2" id="KW-0472">Membrane</keyword>
<accession>A0A286H756</accession>
<feature type="transmembrane region" description="Helical" evidence="2">
    <location>
        <begin position="32"/>
        <end position="53"/>
    </location>
</feature>
<reference evidence="4" key="1">
    <citation type="submission" date="2017-09" db="EMBL/GenBank/DDBJ databases">
        <authorList>
            <person name="Varghese N."/>
            <person name="Submissions S."/>
        </authorList>
    </citation>
    <scope>NUCLEOTIDE SEQUENCE [LARGE SCALE GENOMIC DNA]</scope>
    <source>
        <strain evidence="4">DSM 44270</strain>
    </source>
</reference>
<proteinExistence type="predicted"/>
<evidence type="ECO:0000256" key="1">
    <source>
        <dbReference type="SAM" id="MobiDB-lite"/>
    </source>
</evidence>
<gene>
    <name evidence="3" type="ORF">SAMN06272739_4251</name>
</gene>
<keyword evidence="2" id="KW-0812">Transmembrane</keyword>
<feature type="transmembrane region" description="Helical" evidence="2">
    <location>
        <begin position="155"/>
        <end position="177"/>
    </location>
</feature>
<evidence type="ECO:0000313" key="3">
    <source>
        <dbReference type="EMBL" id="SOE03598.1"/>
    </source>
</evidence>
<evidence type="ECO:0008006" key="5">
    <source>
        <dbReference type="Google" id="ProtNLM"/>
    </source>
</evidence>
<keyword evidence="2" id="KW-1133">Transmembrane helix</keyword>
<dbReference type="OrthoDB" id="5182385at2"/>
<protein>
    <recommendedName>
        <fullName evidence="5">DUF4386 domain-containing protein</fullName>
    </recommendedName>
</protein>
<feature type="transmembrane region" description="Helical" evidence="2">
    <location>
        <begin position="73"/>
        <end position="95"/>
    </location>
</feature>